<feature type="transmembrane region" description="Helical" evidence="6">
    <location>
        <begin position="6"/>
        <end position="28"/>
    </location>
</feature>
<evidence type="ECO:0000256" key="6">
    <source>
        <dbReference type="SAM" id="Phobius"/>
    </source>
</evidence>
<keyword evidence="9" id="KW-1185">Reference proteome</keyword>
<evidence type="ECO:0000313" key="8">
    <source>
        <dbReference type="EMBL" id="MFC0396640.1"/>
    </source>
</evidence>
<dbReference type="Pfam" id="PF04138">
    <property type="entry name" value="GtrA_DPMS_TM"/>
    <property type="match status" value="1"/>
</dbReference>
<keyword evidence="4 6" id="KW-1133">Transmembrane helix</keyword>
<feature type="transmembrane region" description="Helical" evidence="6">
    <location>
        <begin position="73"/>
        <end position="93"/>
    </location>
</feature>
<comment type="subcellular location">
    <subcellularLocation>
        <location evidence="1">Membrane</location>
        <topology evidence="1">Multi-pass membrane protein</topology>
    </subcellularLocation>
</comment>
<organism evidence="8 9">
    <name type="scientific">Paenibacillus mendelii</name>
    <dbReference type="NCBI Taxonomy" id="206163"/>
    <lineage>
        <taxon>Bacteria</taxon>
        <taxon>Bacillati</taxon>
        <taxon>Bacillota</taxon>
        <taxon>Bacilli</taxon>
        <taxon>Bacillales</taxon>
        <taxon>Paenibacillaceae</taxon>
        <taxon>Paenibacillus</taxon>
    </lineage>
</organism>
<gene>
    <name evidence="8" type="ORF">ACFFJ8_35490</name>
</gene>
<dbReference type="InterPro" id="IPR007267">
    <property type="entry name" value="GtrA_DPMS_TM"/>
</dbReference>
<comment type="caution">
    <text evidence="8">The sequence shown here is derived from an EMBL/GenBank/DDBJ whole genome shotgun (WGS) entry which is preliminary data.</text>
</comment>
<feature type="transmembrane region" description="Helical" evidence="6">
    <location>
        <begin position="49"/>
        <end position="67"/>
    </location>
</feature>
<dbReference type="RefSeq" id="WP_256555499.1">
    <property type="nucleotide sequence ID" value="NZ_JANHOF010000012.1"/>
</dbReference>
<dbReference type="PANTHER" id="PTHR38459:SF1">
    <property type="entry name" value="PROPHAGE BACTOPRENOL-LINKED GLUCOSE TRANSLOCASE HOMOLOG"/>
    <property type="match status" value="1"/>
</dbReference>
<proteinExistence type="inferred from homology"/>
<evidence type="ECO:0000256" key="4">
    <source>
        <dbReference type="ARBA" id="ARBA00022989"/>
    </source>
</evidence>
<dbReference type="Proteomes" id="UP001589818">
    <property type="component" value="Unassembled WGS sequence"/>
</dbReference>
<accession>A0ABV6JPA2</accession>
<keyword evidence="3 6" id="KW-0812">Transmembrane</keyword>
<evidence type="ECO:0000313" key="9">
    <source>
        <dbReference type="Proteomes" id="UP001589818"/>
    </source>
</evidence>
<protein>
    <submittedName>
        <fullName evidence="8">GtrA family protein</fullName>
    </submittedName>
</protein>
<evidence type="ECO:0000256" key="5">
    <source>
        <dbReference type="ARBA" id="ARBA00023136"/>
    </source>
</evidence>
<dbReference type="PANTHER" id="PTHR38459">
    <property type="entry name" value="PROPHAGE BACTOPRENOL-LINKED GLUCOSE TRANSLOCASE HOMOLOG"/>
    <property type="match status" value="1"/>
</dbReference>
<feature type="domain" description="GtrA/DPMS transmembrane" evidence="7">
    <location>
        <begin position="2"/>
        <end position="98"/>
    </location>
</feature>
<evidence type="ECO:0000259" key="7">
    <source>
        <dbReference type="Pfam" id="PF04138"/>
    </source>
</evidence>
<evidence type="ECO:0000256" key="1">
    <source>
        <dbReference type="ARBA" id="ARBA00004141"/>
    </source>
</evidence>
<keyword evidence="5 6" id="KW-0472">Membrane</keyword>
<comment type="similarity">
    <text evidence="2">Belongs to the GtrA family.</text>
</comment>
<name>A0ABV6JPA2_9BACL</name>
<dbReference type="EMBL" id="JBHLVF010000064">
    <property type="protein sequence ID" value="MFC0396640.1"/>
    <property type="molecule type" value="Genomic_DNA"/>
</dbReference>
<reference evidence="8 9" key="1">
    <citation type="submission" date="2024-09" db="EMBL/GenBank/DDBJ databases">
        <authorList>
            <person name="Sun Q."/>
            <person name="Mori K."/>
        </authorList>
    </citation>
    <scope>NUCLEOTIDE SEQUENCE [LARGE SCALE GENOMIC DNA]</scope>
    <source>
        <strain evidence="8 9">CCM 4839</strain>
    </source>
</reference>
<dbReference type="InterPro" id="IPR051401">
    <property type="entry name" value="GtrA_CellWall_Glycosyl"/>
</dbReference>
<evidence type="ECO:0000256" key="3">
    <source>
        <dbReference type="ARBA" id="ARBA00022692"/>
    </source>
</evidence>
<evidence type="ECO:0000256" key="2">
    <source>
        <dbReference type="ARBA" id="ARBA00009399"/>
    </source>
</evidence>
<sequence length="102" mass="11828">MLLQFISANLFISVVGARICSSIFNYTMNRKFVFADGNGASIRKSLPRYFTLVIIIVLFNYGLMHVFHERLDIPLIAAKLFTEGSLFVFSYWAQRKFVYDED</sequence>